<dbReference type="Proteomes" id="UP000326799">
    <property type="component" value="Unassembled WGS sequence"/>
</dbReference>
<accession>A0A5N6F2S0</accession>
<evidence type="ECO:0000313" key="3">
    <source>
        <dbReference type="Proteomes" id="UP000326799"/>
    </source>
</evidence>
<name>A0A5N6F2S0_9EURO</name>
<keyword evidence="3" id="KW-1185">Reference proteome</keyword>
<reference evidence="2 3" key="1">
    <citation type="submission" date="2019-04" db="EMBL/GenBank/DDBJ databases">
        <title>Fungal friends and foes A comparative genomics study of 23 Aspergillus species from section Flavi.</title>
        <authorList>
            <consortium name="DOE Joint Genome Institute"/>
            <person name="Kjaerbolling I."/>
            <person name="Vesth T.C."/>
            <person name="Frisvad J.C."/>
            <person name="Nybo J.L."/>
            <person name="Theobald S."/>
            <person name="Kildgaard S."/>
            <person name="Petersen T.I."/>
            <person name="Kuo A."/>
            <person name="Sato A."/>
            <person name="Lyhne E.K."/>
            <person name="Kogle M.E."/>
            <person name="Wiebenga A."/>
            <person name="Kun R.S."/>
            <person name="Lubbers R.J."/>
            <person name="Makela M.R."/>
            <person name="Barry K."/>
            <person name="Chovatia M."/>
            <person name="Clum A."/>
            <person name="Daum C."/>
            <person name="Haridas S."/>
            <person name="He G."/>
            <person name="LaButti K."/>
            <person name="Lipzen A."/>
            <person name="Mondo S."/>
            <person name="Pangilinan J."/>
            <person name="Riley R."/>
            <person name="Salamov A."/>
            <person name="Simmons B.A."/>
            <person name="Magnuson J.K."/>
            <person name="Henrissat B."/>
            <person name="Mortensen U.H."/>
            <person name="Larsen T.O."/>
            <person name="De vries R.P."/>
            <person name="Grigoriev I.V."/>
            <person name="Machida M."/>
            <person name="Baker S.E."/>
            <person name="Andersen M.R."/>
        </authorList>
    </citation>
    <scope>NUCLEOTIDE SEQUENCE [LARGE SCALE GENOMIC DNA]</scope>
    <source>
        <strain evidence="2 3">CBS 126849</strain>
    </source>
</reference>
<protein>
    <submittedName>
        <fullName evidence="2">Uncharacterized protein</fullName>
    </submittedName>
</protein>
<feature type="region of interest" description="Disordered" evidence="1">
    <location>
        <begin position="119"/>
        <end position="141"/>
    </location>
</feature>
<evidence type="ECO:0000256" key="1">
    <source>
        <dbReference type="SAM" id="MobiDB-lite"/>
    </source>
</evidence>
<sequence length="141" mass="16087">MGIPAEEMSEEWTNDPKQLERFFYPGSGEAHLAQCHGLRGIEILLMGTPESGETQYMSKSGGRYYWGDLMIDYSFEITKPKTFPAILRALATDGDTGLKYRKLKQVEAFEMEPREQMMVEEEEEEGLFVPYNPDASSESNK</sequence>
<gene>
    <name evidence="2" type="ORF">BDV33DRAFT_200452</name>
</gene>
<proteinExistence type="predicted"/>
<evidence type="ECO:0000313" key="2">
    <source>
        <dbReference type="EMBL" id="KAB8223475.1"/>
    </source>
</evidence>
<organism evidence="2 3">
    <name type="scientific">Aspergillus novoparasiticus</name>
    <dbReference type="NCBI Taxonomy" id="986946"/>
    <lineage>
        <taxon>Eukaryota</taxon>
        <taxon>Fungi</taxon>
        <taxon>Dikarya</taxon>
        <taxon>Ascomycota</taxon>
        <taxon>Pezizomycotina</taxon>
        <taxon>Eurotiomycetes</taxon>
        <taxon>Eurotiomycetidae</taxon>
        <taxon>Eurotiales</taxon>
        <taxon>Aspergillaceae</taxon>
        <taxon>Aspergillus</taxon>
        <taxon>Aspergillus subgen. Circumdati</taxon>
    </lineage>
</organism>
<dbReference type="EMBL" id="ML733405">
    <property type="protein sequence ID" value="KAB8223475.1"/>
    <property type="molecule type" value="Genomic_DNA"/>
</dbReference>
<dbReference type="AlphaFoldDB" id="A0A5N6F2S0"/>